<reference evidence="1" key="3">
    <citation type="submission" date="2025-08" db="UniProtKB">
        <authorList>
            <consortium name="Ensembl"/>
        </authorList>
    </citation>
    <scope>IDENTIFICATION</scope>
</reference>
<evidence type="ECO:0000313" key="1">
    <source>
        <dbReference type="Ensembl" id="ENSCINP00000034714.1"/>
    </source>
</evidence>
<reference evidence="1" key="2">
    <citation type="journal article" date="2008" name="Genome Biol.">
        <title>Improved genome assembly and evidence-based global gene model set for the chordate Ciona intestinalis: new insight into intron and operon populations.</title>
        <authorList>
            <person name="Satou Y."/>
            <person name="Mineta K."/>
            <person name="Ogasawara M."/>
            <person name="Sasakura Y."/>
            <person name="Shoguchi E."/>
            <person name="Ueno K."/>
            <person name="Yamada L."/>
            <person name="Matsumoto J."/>
            <person name="Wasserscheid J."/>
            <person name="Dewar K."/>
            <person name="Wiley G.B."/>
            <person name="Macmil S.L."/>
            <person name="Roe B.A."/>
            <person name="Zeller R.W."/>
            <person name="Hastings K.E."/>
            <person name="Lemaire P."/>
            <person name="Lindquist E."/>
            <person name="Endo T."/>
            <person name="Hotta K."/>
            <person name="Inaba K."/>
        </authorList>
    </citation>
    <scope>NUCLEOTIDE SEQUENCE [LARGE SCALE GENOMIC DNA]</scope>
    <source>
        <strain evidence="1">wild type</strain>
    </source>
</reference>
<organism evidence="1 2">
    <name type="scientific">Ciona intestinalis</name>
    <name type="common">Transparent sea squirt</name>
    <name type="synonym">Ascidia intestinalis</name>
    <dbReference type="NCBI Taxonomy" id="7719"/>
    <lineage>
        <taxon>Eukaryota</taxon>
        <taxon>Metazoa</taxon>
        <taxon>Chordata</taxon>
        <taxon>Tunicata</taxon>
        <taxon>Ascidiacea</taxon>
        <taxon>Phlebobranchia</taxon>
        <taxon>Cionidae</taxon>
        <taxon>Ciona</taxon>
    </lineage>
</organism>
<dbReference type="InParanoid" id="H2XYI0"/>
<reference evidence="1" key="4">
    <citation type="submission" date="2025-09" db="UniProtKB">
        <authorList>
            <consortium name="Ensembl"/>
        </authorList>
    </citation>
    <scope>IDENTIFICATION</scope>
</reference>
<evidence type="ECO:0000313" key="2">
    <source>
        <dbReference type="Proteomes" id="UP000008144"/>
    </source>
</evidence>
<name>H2XYI0_CIOIN</name>
<dbReference type="Proteomes" id="UP000008144">
    <property type="component" value="Chromosome 3"/>
</dbReference>
<dbReference type="Ensembl" id="ENSCINT00000030261.1">
    <property type="protein sequence ID" value="ENSCINP00000034714.1"/>
    <property type="gene ID" value="ENSCING00000019916.1"/>
</dbReference>
<sequence length="45" mass="4979">MQNSYCVTLVKVLAHASLEKTPNGNCFNPGHQCVNLRVGQTYTLK</sequence>
<keyword evidence="2" id="KW-1185">Reference proteome</keyword>
<protein>
    <submittedName>
        <fullName evidence="1">Uncharacterized protein</fullName>
    </submittedName>
</protein>
<reference evidence="2" key="1">
    <citation type="journal article" date="2002" name="Science">
        <title>The draft genome of Ciona intestinalis: insights into chordate and vertebrate origins.</title>
        <authorList>
            <person name="Dehal P."/>
            <person name="Satou Y."/>
            <person name="Campbell R.K."/>
            <person name="Chapman J."/>
            <person name="Degnan B."/>
            <person name="De Tomaso A."/>
            <person name="Davidson B."/>
            <person name="Di Gregorio A."/>
            <person name="Gelpke M."/>
            <person name="Goodstein D.M."/>
            <person name="Harafuji N."/>
            <person name="Hastings K.E."/>
            <person name="Ho I."/>
            <person name="Hotta K."/>
            <person name="Huang W."/>
            <person name="Kawashima T."/>
            <person name="Lemaire P."/>
            <person name="Martinez D."/>
            <person name="Meinertzhagen I.A."/>
            <person name="Necula S."/>
            <person name="Nonaka M."/>
            <person name="Putnam N."/>
            <person name="Rash S."/>
            <person name="Saiga H."/>
            <person name="Satake M."/>
            <person name="Terry A."/>
            <person name="Yamada L."/>
            <person name="Wang H.G."/>
            <person name="Awazu S."/>
            <person name="Azumi K."/>
            <person name="Boore J."/>
            <person name="Branno M."/>
            <person name="Chin-Bow S."/>
            <person name="DeSantis R."/>
            <person name="Doyle S."/>
            <person name="Francino P."/>
            <person name="Keys D.N."/>
            <person name="Haga S."/>
            <person name="Hayashi H."/>
            <person name="Hino K."/>
            <person name="Imai K.S."/>
            <person name="Inaba K."/>
            <person name="Kano S."/>
            <person name="Kobayashi K."/>
            <person name="Kobayashi M."/>
            <person name="Lee B.I."/>
            <person name="Makabe K.W."/>
            <person name="Manohar C."/>
            <person name="Matassi G."/>
            <person name="Medina M."/>
            <person name="Mochizuki Y."/>
            <person name="Mount S."/>
            <person name="Morishita T."/>
            <person name="Miura S."/>
            <person name="Nakayama A."/>
            <person name="Nishizaka S."/>
            <person name="Nomoto H."/>
            <person name="Ohta F."/>
            <person name="Oishi K."/>
            <person name="Rigoutsos I."/>
            <person name="Sano M."/>
            <person name="Sasaki A."/>
            <person name="Sasakura Y."/>
            <person name="Shoguchi E."/>
            <person name="Shin-i T."/>
            <person name="Spagnuolo A."/>
            <person name="Stainier D."/>
            <person name="Suzuki M.M."/>
            <person name="Tassy O."/>
            <person name="Takatori N."/>
            <person name="Tokuoka M."/>
            <person name="Yagi K."/>
            <person name="Yoshizaki F."/>
            <person name="Wada S."/>
            <person name="Zhang C."/>
            <person name="Hyatt P.D."/>
            <person name="Larimer F."/>
            <person name="Detter C."/>
            <person name="Doggett N."/>
            <person name="Glavina T."/>
            <person name="Hawkins T."/>
            <person name="Richardson P."/>
            <person name="Lucas S."/>
            <person name="Kohara Y."/>
            <person name="Levine M."/>
            <person name="Satoh N."/>
            <person name="Rokhsar D.S."/>
        </authorList>
    </citation>
    <scope>NUCLEOTIDE SEQUENCE [LARGE SCALE GENOMIC DNA]</scope>
</reference>
<dbReference type="HOGENOM" id="CLU_3207330_0_0_1"/>
<accession>H2XYI0</accession>
<dbReference type="AlphaFoldDB" id="H2XYI0"/>
<proteinExistence type="predicted"/>
<dbReference type="EMBL" id="EAAA01001816">
    <property type="status" value="NOT_ANNOTATED_CDS"/>
    <property type="molecule type" value="Genomic_DNA"/>
</dbReference>